<evidence type="ECO:0000313" key="2">
    <source>
        <dbReference type="EMBL" id="KDR14248.1"/>
    </source>
</evidence>
<organism evidence="2 3">
    <name type="scientific">Zootermopsis nevadensis</name>
    <name type="common">Dampwood termite</name>
    <dbReference type="NCBI Taxonomy" id="136037"/>
    <lineage>
        <taxon>Eukaryota</taxon>
        <taxon>Metazoa</taxon>
        <taxon>Ecdysozoa</taxon>
        <taxon>Arthropoda</taxon>
        <taxon>Hexapoda</taxon>
        <taxon>Insecta</taxon>
        <taxon>Pterygota</taxon>
        <taxon>Neoptera</taxon>
        <taxon>Polyneoptera</taxon>
        <taxon>Dictyoptera</taxon>
        <taxon>Blattodea</taxon>
        <taxon>Blattoidea</taxon>
        <taxon>Termitoidae</taxon>
        <taxon>Termopsidae</taxon>
        <taxon>Zootermopsis</taxon>
    </lineage>
</organism>
<keyword evidence="3" id="KW-1185">Reference proteome</keyword>
<gene>
    <name evidence="2" type="ORF">L798_10554</name>
</gene>
<accession>A0A067R4W0</accession>
<reference evidence="2 3" key="1">
    <citation type="journal article" date="2014" name="Nat. Commun.">
        <title>Molecular traces of alternative social organization in a termite genome.</title>
        <authorList>
            <person name="Terrapon N."/>
            <person name="Li C."/>
            <person name="Robertson H.M."/>
            <person name="Ji L."/>
            <person name="Meng X."/>
            <person name="Booth W."/>
            <person name="Chen Z."/>
            <person name="Childers C.P."/>
            <person name="Glastad K.M."/>
            <person name="Gokhale K."/>
            <person name="Gowin J."/>
            <person name="Gronenberg W."/>
            <person name="Hermansen R.A."/>
            <person name="Hu H."/>
            <person name="Hunt B.G."/>
            <person name="Huylmans A.K."/>
            <person name="Khalil S.M."/>
            <person name="Mitchell R.D."/>
            <person name="Munoz-Torres M.C."/>
            <person name="Mustard J.A."/>
            <person name="Pan H."/>
            <person name="Reese J.T."/>
            <person name="Scharf M.E."/>
            <person name="Sun F."/>
            <person name="Vogel H."/>
            <person name="Xiao J."/>
            <person name="Yang W."/>
            <person name="Yang Z."/>
            <person name="Yang Z."/>
            <person name="Zhou J."/>
            <person name="Zhu J."/>
            <person name="Brent C.S."/>
            <person name="Elsik C.G."/>
            <person name="Goodisman M.A."/>
            <person name="Liberles D.A."/>
            <person name="Roe R.M."/>
            <person name="Vargo E.L."/>
            <person name="Vilcinskas A."/>
            <person name="Wang J."/>
            <person name="Bornberg-Bauer E."/>
            <person name="Korb J."/>
            <person name="Zhang G."/>
            <person name="Liebig J."/>
        </authorList>
    </citation>
    <scope>NUCLEOTIDE SEQUENCE [LARGE SCALE GENOMIC DNA]</scope>
    <source>
        <tissue evidence="2">Whole organism</tissue>
    </source>
</reference>
<evidence type="ECO:0000256" key="1">
    <source>
        <dbReference type="SAM" id="MobiDB-lite"/>
    </source>
</evidence>
<feature type="compositionally biased region" description="Basic residues" evidence="1">
    <location>
        <begin position="104"/>
        <end position="114"/>
    </location>
</feature>
<name>A0A067R4W0_ZOONE</name>
<dbReference type="Proteomes" id="UP000027135">
    <property type="component" value="Unassembled WGS sequence"/>
</dbReference>
<protein>
    <submittedName>
        <fullName evidence="2">Uncharacterized protein</fullName>
    </submittedName>
</protein>
<sequence>MHDKTLFKDVIKQMVHVVITAMQTFKCRAKNLKKVPFTHLHDDPIEGGLGIVRSVSAPRGPHGDCGLHLERTLVAAVPGTVLKCKLQQQQLAERRERKNEGKIYKRRRRNGWKF</sequence>
<proteinExistence type="predicted"/>
<feature type="compositionally biased region" description="Basic and acidic residues" evidence="1">
    <location>
        <begin position="94"/>
        <end position="103"/>
    </location>
</feature>
<dbReference type="AlphaFoldDB" id="A0A067R4W0"/>
<dbReference type="InParanoid" id="A0A067R4W0"/>
<feature type="region of interest" description="Disordered" evidence="1">
    <location>
        <begin position="94"/>
        <end position="114"/>
    </location>
</feature>
<dbReference type="EMBL" id="KK852891">
    <property type="protein sequence ID" value="KDR14248.1"/>
    <property type="molecule type" value="Genomic_DNA"/>
</dbReference>
<evidence type="ECO:0000313" key="3">
    <source>
        <dbReference type="Proteomes" id="UP000027135"/>
    </source>
</evidence>